<sequence>MITLSINGIVAIICIVIGMVITAYLLGKQSNVRD</sequence>
<evidence type="ECO:0000256" key="1">
    <source>
        <dbReference type="SAM" id="Phobius"/>
    </source>
</evidence>
<organism evidence="2 3">
    <name type="scientific">Acinetobacter phage VB_ApiP_XC38</name>
    <dbReference type="NCBI Taxonomy" id="2655002"/>
    <lineage>
        <taxon>Viruses</taxon>
        <taxon>Duplodnaviria</taxon>
        <taxon>Heunggongvirae</taxon>
        <taxon>Uroviricota</taxon>
        <taxon>Caudoviricetes</taxon>
        <taxon>Schitoviridae</taxon>
        <taxon>Exceevirus</taxon>
        <taxon>Exceevirus Xc38</taxon>
    </lineage>
</organism>
<evidence type="ECO:0000313" key="3">
    <source>
        <dbReference type="Proteomes" id="UP000326537"/>
    </source>
</evidence>
<keyword evidence="3" id="KW-1185">Reference proteome</keyword>
<protein>
    <submittedName>
        <fullName evidence="2">Uncharacterized protein</fullName>
    </submittedName>
</protein>
<gene>
    <name evidence="2" type="ORF">VBApiPXC38_93</name>
</gene>
<reference evidence="2 3" key="1">
    <citation type="submission" date="2019-09" db="EMBL/GenBank/DDBJ databases">
        <title>The characteristics and genome analysis of VB_ApiP_XC38, a novel N4-like phage Infecting Acinetobacter pittii.</title>
        <authorList>
            <person name="Cheng M."/>
        </authorList>
    </citation>
    <scope>NUCLEOTIDE SEQUENCE [LARGE SCALE GENOMIC DNA]</scope>
</reference>
<dbReference type="Proteomes" id="UP000326537">
    <property type="component" value="Segment"/>
</dbReference>
<keyword evidence="1" id="KW-1133">Transmembrane helix</keyword>
<evidence type="ECO:0000313" key="2">
    <source>
        <dbReference type="EMBL" id="QFR59780.1"/>
    </source>
</evidence>
<feature type="transmembrane region" description="Helical" evidence="1">
    <location>
        <begin position="6"/>
        <end position="26"/>
    </location>
</feature>
<name>A0A5P8PR61_9CAUD</name>
<dbReference type="EMBL" id="MN508356">
    <property type="protein sequence ID" value="QFR59780.1"/>
    <property type="molecule type" value="Genomic_DNA"/>
</dbReference>
<accession>A0A5P8PR61</accession>
<keyword evidence="1" id="KW-0812">Transmembrane</keyword>
<keyword evidence="1" id="KW-0472">Membrane</keyword>
<proteinExistence type="predicted"/>